<organism evidence="2 3">
    <name type="scientific">Parastrongyloides trichosuri</name>
    <name type="common">Possum-specific nematode worm</name>
    <dbReference type="NCBI Taxonomy" id="131310"/>
    <lineage>
        <taxon>Eukaryota</taxon>
        <taxon>Metazoa</taxon>
        <taxon>Ecdysozoa</taxon>
        <taxon>Nematoda</taxon>
        <taxon>Chromadorea</taxon>
        <taxon>Rhabditida</taxon>
        <taxon>Tylenchina</taxon>
        <taxon>Panagrolaimomorpha</taxon>
        <taxon>Strongyloidoidea</taxon>
        <taxon>Strongyloididae</taxon>
        <taxon>Parastrongyloides</taxon>
    </lineage>
</organism>
<sequence>MLDQFRRGFADLDRVHVRQTGPQPLGLALRIVIDALAVLAAPALLPDHVDQEFVGVASHGVGQVQVDAALARHPVHQIDGHVVQQLQRAARHAGHAADVVDDGGRDALDQHLQTFADVGVEHAAGEEATTVVDDDRHLLQLLAVVQRLGQGLLRSGLADDDLDQLHPVDRREEVDANEVGRTLGRFRQAGDRQGRGVRGEHGVRPDLGLGALGHIGLQGAILEHGLDHQVGALDGVIVGGGGDAADQVVGGGLAHRALGHGLGDQGFRIGLALVGAGLGHVDQDGVDADARLGIGDARTHHAGAENGGLLDGVGRHVLGTGAALGQGLFRQKQRADHGPRLGRLLGVQEQPRLDPQGGIHRQVEAFIDAAGDVLLGRIVAVALGHDLGRRQDEARRTGVRIGAVRHGIALAVPRLDAFAAVHDPRLGGGQGLARFDHFIDDADGLGFGGVDRRAGQHQVERGLHARQTWHTLGAAGARQQADGHFRQADLGPGRGDAVVRRQRELEAAAERDALDGRRDRLADRLQRAKRPAHARGGGQRGFARRALGLTAGGLAQFAQEGGDAVGVHRNGEVVHVVVLTVRSRSDALDDGGGAHSGADAEGGQASRPVGALQLVQQGAEDHAAGGAQRVAHGDGAAVHVHPVVRHVQLLHEIHDHRGEGLVQLEQVDVADAHARAGQGLLRHGDRAGQHDGRLRTDRGRTDDAGAGLQPHLLAHLPGADQDAGGAVDDAGGVARVVHVVDRLDLRIALTHHRVEARRAQTRERGLQGAQRLDRGFRADEFVVVEHRHARVLDRDDRGLEAAGGPGGGGALLALGGEGVDVGAAEAGQGGDGVGADALGRERGGEGHVRVGRPGAAIRAHLDAAHALDAAADGRVRLAEDDLGRRRVHGLKPRGAEAVHLHARHRLGQACVEGGDAGDVGALLSDRRHAAQDDVVDQAGVEGVAVAQGLQHLGRQGDGGHFVQAALGVAPAARRARLIGVVIGRACVQIVCAPRVGPDALTAKAPDHAHQQGGAVRHGAVDHLPLPRRARRQNPRQHAKGQHHAAAAEVADHIDRRGRLFALAAESVQCAGDGDIVDVVAGGRAPNRPENYAGPGARPPNSHFPRRFPARSPVRAAPFGRRREWLGIPARSGRCAPACRAGQAPAPAACGRPFRSGTGSSPGATRPGFQPCARPASRRWRH</sequence>
<evidence type="ECO:0000313" key="3">
    <source>
        <dbReference type="WBParaSite" id="PTRK_0000155800.1"/>
    </source>
</evidence>
<keyword evidence="2" id="KW-1185">Reference proteome</keyword>
<feature type="compositionally biased region" description="Basic and acidic residues" evidence="1">
    <location>
        <begin position="838"/>
        <end position="848"/>
    </location>
</feature>
<evidence type="ECO:0000256" key="1">
    <source>
        <dbReference type="SAM" id="MobiDB-lite"/>
    </source>
</evidence>
<protein>
    <submittedName>
        <fullName evidence="3">PE-PGRS family protein</fullName>
    </submittedName>
</protein>
<dbReference type="AlphaFoldDB" id="A0A0N4Z3R5"/>
<feature type="region of interest" description="Disordered" evidence="1">
    <location>
        <begin position="1144"/>
        <end position="1181"/>
    </location>
</feature>
<reference evidence="3" key="1">
    <citation type="submission" date="2017-02" db="UniProtKB">
        <authorList>
            <consortium name="WormBaseParasite"/>
        </authorList>
    </citation>
    <scope>IDENTIFICATION</scope>
</reference>
<evidence type="ECO:0000313" key="2">
    <source>
        <dbReference type="Proteomes" id="UP000038045"/>
    </source>
</evidence>
<name>A0A0N4Z3R5_PARTI</name>
<dbReference type="WBParaSite" id="PTRK_0000155800.1">
    <property type="protein sequence ID" value="PTRK_0000155800.1"/>
    <property type="gene ID" value="PTRK_0000155800"/>
</dbReference>
<accession>A0A0N4Z3R5</accession>
<feature type="region of interest" description="Disordered" evidence="1">
    <location>
        <begin position="587"/>
        <end position="606"/>
    </location>
</feature>
<feature type="region of interest" description="Disordered" evidence="1">
    <location>
        <begin position="1086"/>
        <end position="1109"/>
    </location>
</feature>
<proteinExistence type="predicted"/>
<dbReference type="Proteomes" id="UP000038045">
    <property type="component" value="Unplaced"/>
</dbReference>
<feature type="region of interest" description="Disordered" evidence="1">
    <location>
        <begin position="823"/>
        <end position="849"/>
    </location>
</feature>